<organism evidence="2 3">
    <name type="scientific">Haematococcus lacustris</name>
    <name type="common">Green alga</name>
    <name type="synonym">Haematococcus pluvialis</name>
    <dbReference type="NCBI Taxonomy" id="44745"/>
    <lineage>
        <taxon>Eukaryota</taxon>
        <taxon>Viridiplantae</taxon>
        <taxon>Chlorophyta</taxon>
        <taxon>core chlorophytes</taxon>
        <taxon>Chlorophyceae</taxon>
        <taxon>CS clade</taxon>
        <taxon>Chlamydomonadales</taxon>
        <taxon>Haematococcaceae</taxon>
        <taxon>Haematococcus</taxon>
    </lineage>
</organism>
<dbReference type="Proteomes" id="UP000485058">
    <property type="component" value="Unassembled WGS sequence"/>
</dbReference>
<evidence type="ECO:0000256" key="1">
    <source>
        <dbReference type="SAM" id="MobiDB-lite"/>
    </source>
</evidence>
<accession>A0A699YLZ9</accession>
<dbReference type="EMBL" id="BLLF01000120">
    <property type="protein sequence ID" value="GFH07854.1"/>
    <property type="molecule type" value="Genomic_DNA"/>
</dbReference>
<proteinExistence type="predicted"/>
<sequence>MSILRGHFLHKSPSQATRSPSHSHCARAIFVLVNLAIRPKITLFTRSRFREAKKRFADANQKGEYSSR</sequence>
<evidence type="ECO:0000313" key="3">
    <source>
        <dbReference type="Proteomes" id="UP000485058"/>
    </source>
</evidence>
<dbReference type="AlphaFoldDB" id="A0A699YLZ9"/>
<name>A0A699YLZ9_HAELA</name>
<keyword evidence="3" id="KW-1185">Reference proteome</keyword>
<protein>
    <submittedName>
        <fullName evidence="2">Uncharacterized protein</fullName>
    </submittedName>
</protein>
<feature type="compositionally biased region" description="Polar residues" evidence="1">
    <location>
        <begin position="12"/>
        <end position="22"/>
    </location>
</feature>
<gene>
    <name evidence="2" type="ORF">HaLaN_02716</name>
</gene>
<evidence type="ECO:0000313" key="2">
    <source>
        <dbReference type="EMBL" id="GFH07854.1"/>
    </source>
</evidence>
<reference evidence="2 3" key="1">
    <citation type="submission" date="2020-02" db="EMBL/GenBank/DDBJ databases">
        <title>Draft genome sequence of Haematococcus lacustris strain NIES-144.</title>
        <authorList>
            <person name="Morimoto D."/>
            <person name="Nakagawa S."/>
            <person name="Yoshida T."/>
            <person name="Sawayama S."/>
        </authorList>
    </citation>
    <scope>NUCLEOTIDE SEQUENCE [LARGE SCALE GENOMIC DNA]</scope>
    <source>
        <strain evidence="2 3">NIES-144</strain>
    </source>
</reference>
<feature type="region of interest" description="Disordered" evidence="1">
    <location>
        <begin position="1"/>
        <end position="23"/>
    </location>
</feature>
<comment type="caution">
    <text evidence="2">The sequence shown here is derived from an EMBL/GenBank/DDBJ whole genome shotgun (WGS) entry which is preliminary data.</text>
</comment>